<dbReference type="PRINTS" id="PR02008">
    <property type="entry name" value="RCMTFAMILY"/>
</dbReference>
<evidence type="ECO:0000256" key="12">
    <source>
        <dbReference type="ARBA" id="ARBA00047283"/>
    </source>
</evidence>
<evidence type="ECO:0000256" key="3">
    <source>
        <dbReference type="ARBA" id="ARBA00012140"/>
    </source>
</evidence>
<reference evidence="15 16" key="1">
    <citation type="submission" date="2017-02" db="EMBL/GenBank/DDBJ databases">
        <title>Draft genome sequence of Moraxella pluranimalium CCUG 54913T type strain.</title>
        <authorList>
            <person name="Salva-Serra F."/>
            <person name="Engstrom-Jakobsson H."/>
            <person name="Thorell K."/>
            <person name="Jaen-Luchoro D."/>
            <person name="Gonzales-Siles L."/>
            <person name="Karlsson R."/>
            <person name="Yazdan S."/>
            <person name="Boulund F."/>
            <person name="Johnning A."/>
            <person name="Engstrand L."/>
            <person name="Kristiansson E."/>
            <person name="Moore E."/>
        </authorList>
    </citation>
    <scope>NUCLEOTIDE SEQUENCE [LARGE SCALE GENOMIC DNA]</scope>
    <source>
        <strain evidence="15 16">CCUG 54913</strain>
    </source>
</reference>
<evidence type="ECO:0000256" key="1">
    <source>
        <dbReference type="ARBA" id="ARBA00002724"/>
    </source>
</evidence>
<evidence type="ECO:0000256" key="13">
    <source>
        <dbReference type="PROSITE-ProRule" id="PRU01023"/>
    </source>
</evidence>
<dbReference type="AlphaFoldDB" id="A0A1T0CEX7"/>
<dbReference type="Pfam" id="PF22458">
    <property type="entry name" value="RsmF-B_ferredox"/>
    <property type="match status" value="1"/>
</dbReference>
<dbReference type="OrthoDB" id="9810297at2"/>
<feature type="binding site" evidence="13">
    <location>
        <position position="333"/>
    </location>
    <ligand>
        <name>S-adenosyl-L-methionine</name>
        <dbReference type="ChEBI" id="CHEBI:59789"/>
    </ligand>
</feature>
<evidence type="ECO:0000256" key="5">
    <source>
        <dbReference type="ARBA" id="ARBA00022552"/>
    </source>
</evidence>
<dbReference type="GO" id="GO:0070475">
    <property type="term" value="P:rRNA base methylation"/>
    <property type="evidence" value="ECO:0007669"/>
    <property type="project" value="TreeGrafter"/>
</dbReference>
<dbReference type="Proteomes" id="UP000189800">
    <property type="component" value="Unassembled WGS sequence"/>
</dbReference>
<dbReference type="PANTHER" id="PTHR22807:SF61">
    <property type="entry name" value="NOL1_NOP2_SUN FAMILY PROTEIN _ ANTITERMINATION NUSB DOMAIN-CONTAINING PROTEIN"/>
    <property type="match status" value="1"/>
</dbReference>
<dbReference type="Gene3D" id="1.10.940.10">
    <property type="entry name" value="NusB-like"/>
    <property type="match status" value="1"/>
</dbReference>
<dbReference type="InterPro" id="IPR004573">
    <property type="entry name" value="rRNA_ssu_MeTfrase_B"/>
</dbReference>
<dbReference type="EC" id="2.1.1.176" evidence="3"/>
<evidence type="ECO:0000256" key="2">
    <source>
        <dbReference type="ARBA" id="ARBA00004496"/>
    </source>
</evidence>
<dbReference type="Pfam" id="PF01029">
    <property type="entry name" value="NusB"/>
    <property type="match status" value="1"/>
</dbReference>
<keyword evidence="16" id="KW-1185">Reference proteome</keyword>
<evidence type="ECO:0000256" key="9">
    <source>
        <dbReference type="ARBA" id="ARBA00022884"/>
    </source>
</evidence>
<dbReference type="GO" id="GO:0005829">
    <property type="term" value="C:cytosol"/>
    <property type="evidence" value="ECO:0007669"/>
    <property type="project" value="TreeGrafter"/>
</dbReference>
<dbReference type="SUPFAM" id="SSF53335">
    <property type="entry name" value="S-adenosyl-L-methionine-dependent methyltransferases"/>
    <property type="match status" value="1"/>
</dbReference>
<comment type="caution">
    <text evidence="15">The sequence shown here is derived from an EMBL/GenBank/DDBJ whole genome shotgun (WGS) entry which is preliminary data.</text>
</comment>
<feature type="binding site" evidence="13">
    <location>
        <begin position="261"/>
        <end position="267"/>
    </location>
    <ligand>
        <name>S-adenosyl-L-methionine</name>
        <dbReference type="ChEBI" id="CHEBI:59789"/>
    </ligand>
</feature>
<evidence type="ECO:0000256" key="6">
    <source>
        <dbReference type="ARBA" id="ARBA00022603"/>
    </source>
</evidence>
<dbReference type="GO" id="GO:0009383">
    <property type="term" value="F:rRNA (cytosine-C5-)-methyltransferase activity"/>
    <property type="evidence" value="ECO:0007669"/>
    <property type="project" value="TreeGrafter"/>
</dbReference>
<feature type="active site" description="Nucleophile" evidence="13">
    <location>
        <position position="386"/>
    </location>
</feature>
<feature type="binding site" evidence="13">
    <location>
        <position position="313"/>
    </location>
    <ligand>
        <name>S-adenosyl-L-methionine</name>
        <dbReference type="ChEBI" id="CHEBI:59789"/>
    </ligand>
</feature>
<dbReference type="CDD" id="cd02440">
    <property type="entry name" value="AdoMet_MTases"/>
    <property type="match status" value="1"/>
</dbReference>
<keyword evidence="6 13" id="KW-0489">Methyltransferase</keyword>
<dbReference type="InterPro" id="IPR001678">
    <property type="entry name" value="MeTrfase_RsmB-F_NOP2_dom"/>
</dbReference>
<dbReference type="EMBL" id="MUYU01000035">
    <property type="protein sequence ID" value="OOS20896.1"/>
    <property type="molecule type" value="Genomic_DNA"/>
</dbReference>
<keyword evidence="9 13" id="KW-0694">RNA-binding</keyword>
<comment type="function">
    <text evidence="1">Specifically methylates the cytosine at position 967 (m5C967) of 16S rRNA.</text>
</comment>
<comment type="similarity">
    <text evidence="13">Belongs to the class I-like SAM-binding methyltransferase superfamily. RsmB/NOP family.</text>
</comment>
<sequence length="451" mass="49536">MSEIFKKLHNKKLSSRAKVIFVIEEILQGQSLSSLMDVLLESVDDADRGFAHQLLLGTLRQWWALTRINESLIEKMPTDQGLFVALNVGLYQLLYMNTPDYAVINDTVQAVKSLEKEYGAGLVNAILRKVAKANAKYAKKVSKNHSLPNWLAKQLKQDWADVYDVLGLALREPASIFIRINSQKCSVADYSALLTKQGIAHSVVELGASGAQSIRLDAPIKVAELPHFADGYITVQDLHAQLSAWLLMDDVPADAAVLDMCCAPGGKTTHLLEMFHMKQLVAIDNDAKRLQRVQQNLERLGLVDKSVQVITADGTAWQSSDVGIDGFDVIVLDAPCTATGVIRRHPDIALLRQEADVASTVALQAKILDNAWTNLKAGGVLLYVTCSLLKAENETQMLNFVNRHPDAKVLPLTLSLDNQFTQQIGHQCLPLNAGGGDGFYYAKLQKAVMPS</sequence>
<keyword evidence="7 13" id="KW-0808">Transferase</keyword>
<dbReference type="NCBIfam" id="TIGR00563">
    <property type="entry name" value="rsmB"/>
    <property type="match status" value="1"/>
</dbReference>
<evidence type="ECO:0000259" key="14">
    <source>
        <dbReference type="PROSITE" id="PS51686"/>
    </source>
</evidence>
<comment type="subcellular location">
    <subcellularLocation>
        <location evidence="2">Cytoplasm</location>
    </subcellularLocation>
</comment>
<evidence type="ECO:0000313" key="16">
    <source>
        <dbReference type="Proteomes" id="UP000189800"/>
    </source>
</evidence>
<dbReference type="Pfam" id="PF01189">
    <property type="entry name" value="Methyltr_RsmB-F"/>
    <property type="match status" value="1"/>
</dbReference>
<name>A0A1T0CEX7_9GAMM</name>
<dbReference type="InterPro" id="IPR054728">
    <property type="entry name" value="RsmB-like_ferredoxin"/>
</dbReference>
<dbReference type="STRING" id="470453.B0680_10095"/>
<dbReference type="InterPro" id="IPR029063">
    <property type="entry name" value="SAM-dependent_MTases_sf"/>
</dbReference>
<accession>A0A1T0CEX7</accession>
<dbReference type="InterPro" id="IPR023267">
    <property type="entry name" value="RCMT"/>
</dbReference>
<dbReference type="SUPFAM" id="SSF48013">
    <property type="entry name" value="NusB-like"/>
    <property type="match status" value="1"/>
</dbReference>
<dbReference type="NCBIfam" id="NF008149">
    <property type="entry name" value="PRK10901.1"/>
    <property type="match status" value="1"/>
</dbReference>
<dbReference type="InterPro" id="IPR049560">
    <property type="entry name" value="MeTrfase_RsmB-F_NOP2_cat"/>
</dbReference>
<dbReference type="InterPro" id="IPR006027">
    <property type="entry name" value="NusB_RsmB_TIM44"/>
</dbReference>
<organism evidence="15 16">
    <name type="scientific">Moraxella pluranimalium</name>
    <dbReference type="NCBI Taxonomy" id="470453"/>
    <lineage>
        <taxon>Bacteria</taxon>
        <taxon>Pseudomonadati</taxon>
        <taxon>Pseudomonadota</taxon>
        <taxon>Gammaproteobacteria</taxon>
        <taxon>Moraxellales</taxon>
        <taxon>Moraxellaceae</taxon>
        <taxon>Moraxella</taxon>
    </lineage>
</organism>
<proteinExistence type="inferred from homology"/>
<protein>
    <recommendedName>
        <fullName evidence="3">16S rRNA (cytosine(967)-C(5))-methyltransferase</fullName>
        <ecNumber evidence="3">2.1.1.176</ecNumber>
    </recommendedName>
    <alternativeName>
        <fullName evidence="10">16S rRNA m5C967 methyltransferase</fullName>
    </alternativeName>
    <alternativeName>
        <fullName evidence="11">rRNA (cytosine-C(5)-)-methyltransferase RsmB</fullName>
    </alternativeName>
</protein>
<dbReference type="InterPro" id="IPR035926">
    <property type="entry name" value="NusB-like_sf"/>
</dbReference>
<feature type="domain" description="SAM-dependent MTase RsmB/NOP-type" evidence="14">
    <location>
        <begin position="166"/>
        <end position="447"/>
    </location>
</feature>
<dbReference type="RefSeq" id="WP_078254970.1">
    <property type="nucleotide sequence ID" value="NZ_MUYU01000035.1"/>
</dbReference>
<evidence type="ECO:0000256" key="11">
    <source>
        <dbReference type="ARBA" id="ARBA00031088"/>
    </source>
</evidence>
<dbReference type="GO" id="GO:0006355">
    <property type="term" value="P:regulation of DNA-templated transcription"/>
    <property type="evidence" value="ECO:0007669"/>
    <property type="project" value="InterPro"/>
</dbReference>
<dbReference type="PROSITE" id="PS51686">
    <property type="entry name" value="SAM_MT_RSMB_NOP"/>
    <property type="match status" value="1"/>
</dbReference>
<evidence type="ECO:0000256" key="4">
    <source>
        <dbReference type="ARBA" id="ARBA00022490"/>
    </source>
</evidence>
<comment type="catalytic activity">
    <reaction evidence="12">
        <text>cytidine(967) in 16S rRNA + S-adenosyl-L-methionine = 5-methylcytidine(967) in 16S rRNA + S-adenosyl-L-homocysteine + H(+)</text>
        <dbReference type="Rhea" id="RHEA:42748"/>
        <dbReference type="Rhea" id="RHEA-COMP:10219"/>
        <dbReference type="Rhea" id="RHEA-COMP:10220"/>
        <dbReference type="ChEBI" id="CHEBI:15378"/>
        <dbReference type="ChEBI" id="CHEBI:57856"/>
        <dbReference type="ChEBI" id="CHEBI:59789"/>
        <dbReference type="ChEBI" id="CHEBI:74483"/>
        <dbReference type="ChEBI" id="CHEBI:82748"/>
        <dbReference type="EC" id="2.1.1.176"/>
    </reaction>
</comment>
<evidence type="ECO:0000256" key="8">
    <source>
        <dbReference type="ARBA" id="ARBA00022691"/>
    </source>
</evidence>
<dbReference type="PANTHER" id="PTHR22807">
    <property type="entry name" value="NOP2 YEAST -RELATED NOL1/NOP2/FMU SUN DOMAIN-CONTAINING"/>
    <property type="match status" value="1"/>
</dbReference>
<dbReference type="Gene3D" id="3.40.50.150">
    <property type="entry name" value="Vaccinia Virus protein VP39"/>
    <property type="match status" value="1"/>
</dbReference>
<dbReference type="GO" id="GO:0003723">
    <property type="term" value="F:RNA binding"/>
    <property type="evidence" value="ECO:0007669"/>
    <property type="project" value="UniProtKB-UniRule"/>
</dbReference>
<evidence type="ECO:0000256" key="7">
    <source>
        <dbReference type="ARBA" id="ARBA00022679"/>
    </source>
</evidence>
<keyword evidence="4" id="KW-0963">Cytoplasm</keyword>
<evidence type="ECO:0000256" key="10">
    <source>
        <dbReference type="ARBA" id="ARBA00030399"/>
    </source>
</evidence>
<gene>
    <name evidence="15" type="ORF">B0680_10095</name>
</gene>
<dbReference type="FunFam" id="3.40.50.150:FF:000022">
    <property type="entry name" value="Ribosomal RNA small subunit methyltransferase B"/>
    <property type="match status" value="1"/>
</dbReference>
<keyword evidence="5" id="KW-0698">rRNA processing</keyword>
<feature type="binding site" evidence="13">
    <location>
        <position position="284"/>
    </location>
    <ligand>
        <name>S-adenosyl-L-methionine</name>
        <dbReference type="ChEBI" id="CHEBI:59789"/>
    </ligand>
</feature>
<evidence type="ECO:0000313" key="15">
    <source>
        <dbReference type="EMBL" id="OOS20896.1"/>
    </source>
</evidence>
<keyword evidence="8 13" id="KW-0949">S-adenosyl-L-methionine</keyword>